<feature type="compositionally biased region" description="Basic residues" evidence="1">
    <location>
        <begin position="50"/>
        <end position="64"/>
    </location>
</feature>
<proteinExistence type="predicted"/>
<gene>
    <name evidence="2" type="primary">gb11724</name>
    <name evidence="2" type="ORF">PR202_gb11724</name>
</gene>
<organism evidence="2 3">
    <name type="scientific">Eleusine coracana subsp. coracana</name>
    <dbReference type="NCBI Taxonomy" id="191504"/>
    <lineage>
        <taxon>Eukaryota</taxon>
        <taxon>Viridiplantae</taxon>
        <taxon>Streptophyta</taxon>
        <taxon>Embryophyta</taxon>
        <taxon>Tracheophyta</taxon>
        <taxon>Spermatophyta</taxon>
        <taxon>Magnoliopsida</taxon>
        <taxon>Liliopsida</taxon>
        <taxon>Poales</taxon>
        <taxon>Poaceae</taxon>
        <taxon>PACMAD clade</taxon>
        <taxon>Chloridoideae</taxon>
        <taxon>Cynodonteae</taxon>
        <taxon>Eleusininae</taxon>
        <taxon>Eleusine</taxon>
    </lineage>
</organism>
<feature type="region of interest" description="Disordered" evidence="1">
    <location>
        <begin position="1"/>
        <end position="92"/>
    </location>
</feature>
<reference evidence="2" key="1">
    <citation type="journal article" date="2018" name="DNA Res.">
        <title>Multiple hybrid de novo genome assembly of finger millet, an orphan allotetraploid crop.</title>
        <authorList>
            <person name="Hatakeyama M."/>
            <person name="Aluri S."/>
            <person name="Balachadran M.T."/>
            <person name="Sivarajan S.R."/>
            <person name="Patrignani A."/>
            <person name="Gruter S."/>
            <person name="Poveda L."/>
            <person name="Shimizu-Inatsugi R."/>
            <person name="Baeten J."/>
            <person name="Francoijs K.J."/>
            <person name="Nataraja K.N."/>
            <person name="Reddy Y.A.N."/>
            <person name="Phadnis S."/>
            <person name="Ravikumar R.L."/>
            <person name="Schlapbach R."/>
            <person name="Sreeman S.M."/>
            <person name="Shimizu K.K."/>
        </authorList>
    </citation>
    <scope>NUCLEOTIDE SEQUENCE</scope>
</reference>
<evidence type="ECO:0000313" key="3">
    <source>
        <dbReference type="Proteomes" id="UP001054889"/>
    </source>
</evidence>
<sequence>MRGSREVTDGRNLAAGIAGERNCPVGSGATKSSPPTVTASIQAMEAVVGHRGRRRERPNRRGRRSAAASRGGGQEPEQAGVEACSGVVRRWG</sequence>
<dbReference type="EMBL" id="BQKI01000076">
    <property type="protein sequence ID" value="GJN24020.1"/>
    <property type="molecule type" value="Genomic_DNA"/>
</dbReference>
<dbReference type="AlphaFoldDB" id="A0AAV5EMY4"/>
<dbReference type="Proteomes" id="UP001054889">
    <property type="component" value="Unassembled WGS sequence"/>
</dbReference>
<evidence type="ECO:0000256" key="1">
    <source>
        <dbReference type="SAM" id="MobiDB-lite"/>
    </source>
</evidence>
<keyword evidence="3" id="KW-1185">Reference proteome</keyword>
<name>A0AAV5EMY4_ELECO</name>
<feature type="compositionally biased region" description="Polar residues" evidence="1">
    <location>
        <begin position="29"/>
        <end position="41"/>
    </location>
</feature>
<comment type="caution">
    <text evidence="2">The sequence shown here is derived from an EMBL/GenBank/DDBJ whole genome shotgun (WGS) entry which is preliminary data.</text>
</comment>
<accession>A0AAV5EMY4</accession>
<reference evidence="2" key="2">
    <citation type="submission" date="2021-12" db="EMBL/GenBank/DDBJ databases">
        <title>Resequencing data analysis of finger millet.</title>
        <authorList>
            <person name="Hatakeyama M."/>
            <person name="Aluri S."/>
            <person name="Balachadran M.T."/>
            <person name="Sivarajan S.R."/>
            <person name="Poveda L."/>
            <person name="Shimizu-Inatsugi R."/>
            <person name="Schlapbach R."/>
            <person name="Sreeman S.M."/>
            <person name="Shimizu K.K."/>
        </authorList>
    </citation>
    <scope>NUCLEOTIDE SEQUENCE</scope>
</reference>
<protein>
    <submittedName>
        <fullName evidence="2">Uncharacterized protein</fullName>
    </submittedName>
</protein>
<evidence type="ECO:0000313" key="2">
    <source>
        <dbReference type="EMBL" id="GJN24020.1"/>
    </source>
</evidence>